<protein>
    <submittedName>
        <fullName evidence="1">(wild Malaysian banana) hypothetical protein</fullName>
    </submittedName>
</protein>
<evidence type="ECO:0000313" key="1">
    <source>
        <dbReference type="EMBL" id="CAG1840036.1"/>
    </source>
</evidence>
<organism evidence="1">
    <name type="scientific">Musa acuminata subsp. malaccensis</name>
    <name type="common">Wild banana</name>
    <name type="synonym">Musa malaccensis</name>
    <dbReference type="NCBI Taxonomy" id="214687"/>
    <lineage>
        <taxon>Eukaryota</taxon>
        <taxon>Viridiplantae</taxon>
        <taxon>Streptophyta</taxon>
        <taxon>Embryophyta</taxon>
        <taxon>Tracheophyta</taxon>
        <taxon>Spermatophyta</taxon>
        <taxon>Magnoliopsida</taxon>
        <taxon>Liliopsida</taxon>
        <taxon>Zingiberales</taxon>
        <taxon>Musaceae</taxon>
        <taxon>Musa</taxon>
    </lineage>
</organism>
<proteinExistence type="predicted"/>
<feature type="non-terminal residue" evidence="1">
    <location>
        <position position="1"/>
    </location>
</feature>
<dbReference type="AlphaFoldDB" id="A0A8D7F4N3"/>
<reference evidence="1" key="1">
    <citation type="submission" date="2021-03" db="EMBL/GenBank/DDBJ databases">
        <authorList>
            <consortium name="Genoscope - CEA"/>
            <person name="William W."/>
        </authorList>
    </citation>
    <scope>NUCLEOTIDE SEQUENCE</scope>
    <source>
        <strain evidence="1">Doubled-haploid Pahang</strain>
    </source>
</reference>
<name>A0A8D7F4N3_MUSAM</name>
<sequence length="45" mass="4832">KKSCIAVLVSQIGRACLVSTSPFSSPLRQLDHSRVAQIWADSSMG</sequence>
<gene>
    <name evidence="1" type="ORF">GSMUA_279660.1</name>
</gene>
<accession>A0A8D7F4N3</accession>
<dbReference type="EMBL" id="HG996470">
    <property type="protein sequence ID" value="CAG1840036.1"/>
    <property type="molecule type" value="Genomic_DNA"/>
</dbReference>